<dbReference type="AlphaFoldDB" id="A0A255Z5P4"/>
<dbReference type="InterPro" id="IPR013785">
    <property type="entry name" value="Aldolase_TIM"/>
</dbReference>
<gene>
    <name evidence="4" type="ORF">CHU93_00850</name>
</gene>
<dbReference type="SUPFAM" id="SSF51395">
    <property type="entry name" value="FMN-linked oxidoreductases"/>
    <property type="match status" value="1"/>
</dbReference>
<reference evidence="4 5" key="1">
    <citation type="submission" date="2017-07" db="EMBL/GenBank/DDBJ databases">
        <title>Sandarakinorhabdus cyanobacteriorum sp. nov., a novel bacterium isolated from cyanobacterial aggregates in a eutrophic lake.</title>
        <authorList>
            <person name="Cai H."/>
        </authorList>
    </citation>
    <scope>NUCLEOTIDE SEQUENCE [LARGE SCALE GENOMIC DNA]</scope>
    <source>
        <strain evidence="4 5">TH057</strain>
    </source>
</reference>
<dbReference type="PANTHER" id="PTHR43656">
    <property type="entry name" value="BINDING OXIDOREDUCTASE, PUTATIVE (AFU_ORTHOLOGUE AFUA_2G08260)-RELATED"/>
    <property type="match status" value="1"/>
</dbReference>
<keyword evidence="1" id="KW-0285">Flavoprotein</keyword>
<keyword evidence="2" id="KW-0560">Oxidoreductase</keyword>
<dbReference type="OrthoDB" id="9804454at2"/>
<dbReference type="CDD" id="cd04733">
    <property type="entry name" value="OYE_like_2_FMN"/>
    <property type="match status" value="1"/>
</dbReference>
<protein>
    <recommendedName>
        <fullName evidence="3">NADH:flavin oxidoreductase/NADH oxidase N-terminal domain-containing protein</fullName>
    </recommendedName>
</protein>
<comment type="caution">
    <text evidence="4">The sequence shown here is derived from an EMBL/GenBank/DDBJ whole genome shotgun (WGS) entry which is preliminary data.</text>
</comment>
<organism evidence="4 5">
    <name type="scientific">Sandarakinorhabdus cyanobacteriorum</name>
    <dbReference type="NCBI Taxonomy" id="1981098"/>
    <lineage>
        <taxon>Bacteria</taxon>
        <taxon>Pseudomonadati</taxon>
        <taxon>Pseudomonadota</taxon>
        <taxon>Alphaproteobacteria</taxon>
        <taxon>Sphingomonadales</taxon>
        <taxon>Sphingosinicellaceae</taxon>
        <taxon>Sandarakinorhabdus</taxon>
    </lineage>
</organism>
<dbReference type="InterPro" id="IPR051799">
    <property type="entry name" value="NADH_flavin_oxidoreductase"/>
</dbReference>
<sequence length="420" mass="44734">MSEGLAGPANAATPGLIDLYRIWGNGGAGLLLTGNVPVDRRHLERAGNVVFDAHMTDNDRAMARQWAEVAQAGGAQLWAQLSHAGRQTPKALNPRPDSASDIAVILPGGKYAAPMTMSDTRIEVVIEAFVTGAQIARDLGFAGVQLHGAHGYLINQFLSPLSNLRDDRWGGSLENRARLLVETVRRIRAATGASFGVGVKLNSSDFQKGGFDSDDSLQVAKWLEAEGLDLLEISGGTYESPAMASGEGGSMSDGFEALSRSTAAREAYFLQYASQIRAAVKTPLLVTGGFRSRDGMNAAIESGATDLVGVGRPLATDPESVAKLLKGQITDLPAMERALRLARPKFLGPNSNFKMMKGLNTLAILEWHCLQLLKIGSGEGSDPAKPLFGGFLEFEKREKKITGAWRGGEPGAMQFQKQGA</sequence>
<accession>A0A255Z5P4</accession>
<dbReference type="PANTHER" id="PTHR43656:SF2">
    <property type="entry name" value="BINDING OXIDOREDUCTASE, PUTATIVE (AFU_ORTHOLOGUE AFUA_2G08260)-RELATED"/>
    <property type="match status" value="1"/>
</dbReference>
<dbReference type="Proteomes" id="UP000216991">
    <property type="component" value="Unassembled WGS sequence"/>
</dbReference>
<name>A0A255Z5P4_9SPHN</name>
<proteinExistence type="predicted"/>
<dbReference type="EMBL" id="NOXT01000041">
    <property type="protein sequence ID" value="OYQ36751.1"/>
    <property type="molecule type" value="Genomic_DNA"/>
</dbReference>
<evidence type="ECO:0000256" key="2">
    <source>
        <dbReference type="ARBA" id="ARBA00023002"/>
    </source>
</evidence>
<keyword evidence="5" id="KW-1185">Reference proteome</keyword>
<dbReference type="GO" id="GO:0010181">
    <property type="term" value="F:FMN binding"/>
    <property type="evidence" value="ECO:0007669"/>
    <property type="project" value="InterPro"/>
</dbReference>
<dbReference type="GO" id="GO:0016491">
    <property type="term" value="F:oxidoreductase activity"/>
    <property type="evidence" value="ECO:0007669"/>
    <property type="project" value="UniProtKB-KW"/>
</dbReference>
<dbReference type="InterPro" id="IPR001155">
    <property type="entry name" value="OxRdtase_FMN_N"/>
</dbReference>
<evidence type="ECO:0000313" key="5">
    <source>
        <dbReference type="Proteomes" id="UP000216991"/>
    </source>
</evidence>
<evidence type="ECO:0000313" key="4">
    <source>
        <dbReference type="EMBL" id="OYQ36751.1"/>
    </source>
</evidence>
<dbReference type="Gene3D" id="3.20.20.70">
    <property type="entry name" value="Aldolase class I"/>
    <property type="match status" value="1"/>
</dbReference>
<feature type="domain" description="NADH:flavin oxidoreductase/NADH oxidase N-terminal" evidence="3">
    <location>
        <begin position="62"/>
        <end position="327"/>
    </location>
</feature>
<evidence type="ECO:0000259" key="3">
    <source>
        <dbReference type="Pfam" id="PF00724"/>
    </source>
</evidence>
<dbReference type="Pfam" id="PF00724">
    <property type="entry name" value="Oxidored_FMN"/>
    <property type="match status" value="1"/>
</dbReference>
<evidence type="ECO:0000256" key="1">
    <source>
        <dbReference type="ARBA" id="ARBA00022630"/>
    </source>
</evidence>